<dbReference type="OrthoDB" id="3770774at2"/>
<dbReference type="SUPFAM" id="SSF50475">
    <property type="entry name" value="FMN-binding split barrel"/>
    <property type="match status" value="1"/>
</dbReference>
<organism evidence="2 3">
    <name type="scientific">Jatrophihabitans endophyticus</name>
    <dbReference type="NCBI Taxonomy" id="1206085"/>
    <lineage>
        <taxon>Bacteria</taxon>
        <taxon>Bacillati</taxon>
        <taxon>Actinomycetota</taxon>
        <taxon>Actinomycetes</taxon>
        <taxon>Jatrophihabitantales</taxon>
        <taxon>Jatrophihabitantaceae</taxon>
        <taxon>Jatrophihabitans</taxon>
    </lineage>
</organism>
<keyword evidence="3" id="KW-1185">Reference proteome</keyword>
<accession>A0A1M5CAT8</accession>
<dbReference type="Pfam" id="PF10615">
    <property type="entry name" value="DUF2470"/>
    <property type="match status" value="1"/>
</dbReference>
<dbReference type="STRING" id="1206085.SAMN05443575_0173"/>
<reference evidence="2 3" key="1">
    <citation type="submission" date="2016-11" db="EMBL/GenBank/DDBJ databases">
        <authorList>
            <person name="Jaros S."/>
            <person name="Januszkiewicz K."/>
            <person name="Wedrychowicz H."/>
        </authorList>
    </citation>
    <scope>NUCLEOTIDE SEQUENCE [LARGE SCALE GENOMIC DNA]</scope>
    <source>
        <strain evidence="2 3">DSM 45627</strain>
    </source>
</reference>
<dbReference type="InterPro" id="IPR019595">
    <property type="entry name" value="DUF2470"/>
</dbReference>
<evidence type="ECO:0000313" key="2">
    <source>
        <dbReference type="EMBL" id="SHF51855.1"/>
    </source>
</evidence>
<dbReference type="Gene3D" id="3.20.180.10">
    <property type="entry name" value="PNP-oxidase-like"/>
    <property type="match status" value="1"/>
</dbReference>
<dbReference type="InterPro" id="IPR037119">
    <property type="entry name" value="Haem_oxidase_HugZ-like_sf"/>
</dbReference>
<evidence type="ECO:0000313" key="3">
    <source>
        <dbReference type="Proteomes" id="UP000186132"/>
    </source>
</evidence>
<dbReference type="RefSeq" id="WP_073384841.1">
    <property type="nucleotide sequence ID" value="NZ_FQVU01000001.1"/>
</dbReference>
<evidence type="ECO:0000259" key="1">
    <source>
        <dbReference type="Pfam" id="PF10615"/>
    </source>
</evidence>
<protein>
    <recommendedName>
        <fullName evidence="1">DUF2470 domain-containing protein</fullName>
    </recommendedName>
</protein>
<name>A0A1M5CAT8_9ACTN</name>
<dbReference type="EMBL" id="FQVU01000001">
    <property type="protein sequence ID" value="SHF51855.1"/>
    <property type="molecule type" value="Genomic_DNA"/>
</dbReference>
<dbReference type="Proteomes" id="UP000186132">
    <property type="component" value="Unassembled WGS sequence"/>
</dbReference>
<proteinExistence type="predicted"/>
<dbReference type="AlphaFoldDB" id="A0A1M5CAT8"/>
<feature type="domain" description="DUF2470" evidence="1">
    <location>
        <begin position="148"/>
        <end position="219"/>
    </location>
</feature>
<gene>
    <name evidence="2" type="ORF">SAMN05443575_0173</name>
</gene>
<sequence length="228" mass="23581">MTAVEADLAVVAREVLALAPGGTLHVRGLSADAAAGLGCDAAFYDDDGRPSFVVPPDSPLAEAATSRPGAVLAVPAGAAAGVTQLVLGGHLAVVEQSEIQGSAVVVVGLLVHSVVLENDAPDSPTVAYRSITLDAWTAARPDPLHRAAQRLVSHTNHAHGAQLREYVAALRMIPAEDVIAAELAELDATGVQLQWLDERGAHRVRVRFPEPAHCPASLASSLRETLTG</sequence>